<dbReference type="Proteomes" id="UP000178759">
    <property type="component" value="Unassembled WGS sequence"/>
</dbReference>
<feature type="transmembrane region" description="Helical" evidence="1">
    <location>
        <begin position="53"/>
        <end position="75"/>
    </location>
</feature>
<gene>
    <name evidence="2" type="ORF">A3A79_00390</name>
</gene>
<evidence type="ECO:0008006" key="4">
    <source>
        <dbReference type="Google" id="ProtNLM"/>
    </source>
</evidence>
<protein>
    <recommendedName>
        <fullName evidence="4">DUF304 domain-containing protein</fullName>
    </recommendedName>
</protein>
<comment type="caution">
    <text evidence="2">The sequence shown here is derived from an EMBL/GenBank/DDBJ whole genome shotgun (WGS) entry which is preliminary data.</text>
</comment>
<dbReference type="STRING" id="1798392.A3A79_00390"/>
<keyword evidence="1" id="KW-1133">Transmembrane helix</keyword>
<dbReference type="EMBL" id="MFJV01000001">
    <property type="protein sequence ID" value="OGG23652.1"/>
    <property type="molecule type" value="Genomic_DNA"/>
</dbReference>
<evidence type="ECO:0000313" key="3">
    <source>
        <dbReference type="Proteomes" id="UP000178759"/>
    </source>
</evidence>
<name>A0A1F6AGT7_9BACT</name>
<reference evidence="2 3" key="1">
    <citation type="journal article" date="2016" name="Nat. Commun.">
        <title>Thousands of microbial genomes shed light on interconnected biogeochemical processes in an aquifer system.</title>
        <authorList>
            <person name="Anantharaman K."/>
            <person name="Brown C.T."/>
            <person name="Hug L.A."/>
            <person name="Sharon I."/>
            <person name="Castelle C.J."/>
            <person name="Probst A.J."/>
            <person name="Thomas B.C."/>
            <person name="Singh A."/>
            <person name="Wilkins M.J."/>
            <person name="Karaoz U."/>
            <person name="Brodie E.L."/>
            <person name="Williams K.H."/>
            <person name="Hubbard S.S."/>
            <person name="Banfield J.F."/>
        </authorList>
    </citation>
    <scope>NUCLEOTIDE SEQUENCE [LARGE SCALE GENOMIC DNA]</scope>
</reference>
<dbReference type="AlphaFoldDB" id="A0A1F6AGT7"/>
<sequence>MSISFEGQQTDERILAEIRSYALSKYIAIVKIILLSVFFYFVLRSIGNVVPQFASLLTIFGSLFSLALFVIGTWWNNLVYTRDRTYITDRRIIRFDQVSPFFRTKRELFWNEALKAKGYAPNLFFRMMKVGTLEVDPIMGERENVIVKDVYYFEDLANYIDKILYTFKNKPVEIAAIQPFVAKPRGQRDT</sequence>
<keyword evidence="1" id="KW-0472">Membrane</keyword>
<evidence type="ECO:0000313" key="2">
    <source>
        <dbReference type="EMBL" id="OGG23652.1"/>
    </source>
</evidence>
<feature type="transmembrane region" description="Helical" evidence="1">
    <location>
        <begin position="21"/>
        <end position="41"/>
    </location>
</feature>
<organism evidence="2 3">
    <name type="scientific">Candidatus Gottesmanbacteria bacterium RIFCSPLOWO2_01_FULL_43_11b</name>
    <dbReference type="NCBI Taxonomy" id="1798392"/>
    <lineage>
        <taxon>Bacteria</taxon>
        <taxon>Candidatus Gottesmaniibacteriota</taxon>
    </lineage>
</organism>
<accession>A0A1F6AGT7</accession>
<keyword evidence="1" id="KW-0812">Transmembrane</keyword>
<evidence type="ECO:0000256" key="1">
    <source>
        <dbReference type="SAM" id="Phobius"/>
    </source>
</evidence>
<proteinExistence type="predicted"/>